<dbReference type="EMBL" id="NFZS01000004">
    <property type="protein sequence ID" value="RAO75872.1"/>
    <property type="molecule type" value="Genomic_DNA"/>
</dbReference>
<dbReference type="Gene3D" id="3.40.50.150">
    <property type="entry name" value="Vaccinia Virus protein VP39"/>
    <property type="match status" value="1"/>
</dbReference>
<evidence type="ECO:0000256" key="5">
    <source>
        <dbReference type="ARBA" id="ARBA00047622"/>
    </source>
</evidence>
<evidence type="ECO:0000256" key="3">
    <source>
        <dbReference type="ARBA" id="ARBA00022679"/>
    </source>
</evidence>
<evidence type="ECO:0000313" key="7">
    <source>
        <dbReference type="EMBL" id="RAO75872.1"/>
    </source>
</evidence>
<accession>A0A328P553</accession>
<keyword evidence="8" id="KW-1185">Reference proteome</keyword>
<evidence type="ECO:0000313" key="8">
    <source>
        <dbReference type="Proteomes" id="UP000248926"/>
    </source>
</evidence>
<dbReference type="GO" id="GO:0000234">
    <property type="term" value="F:phosphoethanolamine N-methyltransferase activity"/>
    <property type="evidence" value="ECO:0007669"/>
    <property type="project" value="UniProtKB-EC"/>
</dbReference>
<evidence type="ECO:0000256" key="4">
    <source>
        <dbReference type="ARBA" id="ARBA00025707"/>
    </source>
</evidence>
<keyword evidence="3 7" id="KW-0808">Transferase</keyword>
<proteinExistence type="predicted"/>
<dbReference type="InterPro" id="IPR029063">
    <property type="entry name" value="SAM-dependent_MTases_sf"/>
</dbReference>
<dbReference type="InterPro" id="IPR041698">
    <property type="entry name" value="Methyltransf_25"/>
</dbReference>
<dbReference type="RefSeq" id="WP_111984331.1">
    <property type="nucleotide sequence ID" value="NZ_NFZS01000004.1"/>
</dbReference>
<evidence type="ECO:0000256" key="2">
    <source>
        <dbReference type="ARBA" id="ARBA00022603"/>
    </source>
</evidence>
<dbReference type="PANTHER" id="PTHR44307">
    <property type="entry name" value="PHOSPHOETHANOLAMINE METHYLTRANSFERASE"/>
    <property type="match status" value="1"/>
</dbReference>
<dbReference type="Proteomes" id="UP000248926">
    <property type="component" value="Unassembled WGS sequence"/>
</dbReference>
<gene>
    <name evidence="7" type="ORF">CA260_17745</name>
</gene>
<keyword evidence="2 7" id="KW-0489">Methyltransferase</keyword>
<name>A0A328P553_9GAMM</name>
<evidence type="ECO:0000256" key="1">
    <source>
        <dbReference type="ARBA" id="ARBA00005189"/>
    </source>
</evidence>
<comment type="catalytic activity">
    <reaction evidence="5">
        <text>phosphoethanolamine + S-adenosyl-L-methionine = N-methylethanolamine phosphate + S-adenosyl-L-homocysteine + H(+)</text>
        <dbReference type="Rhea" id="RHEA:20365"/>
        <dbReference type="ChEBI" id="CHEBI:15378"/>
        <dbReference type="ChEBI" id="CHEBI:57781"/>
        <dbReference type="ChEBI" id="CHEBI:57856"/>
        <dbReference type="ChEBI" id="CHEBI:58190"/>
        <dbReference type="ChEBI" id="CHEBI:59789"/>
        <dbReference type="EC" id="2.1.1.103"/>
    </reaction>
    <physiologicalReaction direction="left-to-right" evidence="5">
        <dbReference type="Rhea" id="RHEA:20366"/>
    </physiologicalReaction>
</comment>
<feature type="domain" description="Methyltransferase" evidence="6">
    <location>
        <begin position="50"/>
        <end position="135"/>
    </location>
</feature>
<reference evidence="7 8" key="1">
    <citation type="journal article" date="2018" name="Genet. Mol. Biol.">
        <title>The genome sequence of Dyella jiangningensis FCAV SCS01 from a lignocellulose-decomposing microbial consortium metagenome reveals potential for biotechnological applications.</title>
        <authorList>
            <person name="Desiderato J.G."/>
            <person name="Alvarenga D.O."/>
            <person name="Constancio M.T.L."/>
            <person name="Alves L.M.C."/>
            <person name="Varani A.M."/>
        </authorList>
    </citation>
    <scope>NUCLEOTIDE SEQUENCE [LARGE SCALE GENOMIC DNA]</scope>
    <source>
        <strain evidence="7 8">FCAV SCS01</strain>
    </source>
</reference>
<dbReference type="AlphaFoldDB" id="A0A328P553"/>
<dbReference type="PANTHER" id="PTHR44307:SF2">
    <property type="entry name" value="PHOSPHOETHANOLAMINE METHYLTRANSFERASE ISOFORM X1"/>
    <property type="match status" value="1"/>
</dbReference>
<sequence length="275" mass="30108">MTHTPSPIDAWNGHSGCTWVDLQPVLDGMFRPLKEVLVDEVRARSPRRLLDIGCGTGDTTLAAARALGEDAECVGVDISRPMTEAAVERARRDGSSATFICDNAQTHDFAADSIDMFISRLGVMFFEQAVIAFANLRYAARNDASLCFIVWRSAEENPYMTTAERAAASVIELPPRLPGPGQFGFAERERAASLLADGGWKHVDIQPLDVTCTYPSSELIGYFMRLGPVGVAMQQADEATRTRVIAAVRPAFDPYVFGDEVRYNAACWIIRARAS</sequence>
<dbReference type="Pfam" id="PF13649">
    <property type="entry name" value="Methyltransf_25"/>
    <property type="match status" value="1"/>
</dbReference>
<dbReference type="GO" id="GO:0032259">
    <property type="term" value="P:methylation"/>
    <property type="evidence" value="ECO:0007669"/>
    <property type="project" value="UniProtKB-KW"/>
</dbReference>
<comment type="caution">
    <text evidence="7">The sequence shown here is derived from an EMBL/GenBank/DDBJ whole genome shotgun (WGS) entry which is preliminary data.</text>
</comment>
<comment type="pathway">
    <text evidence="1">Lipid metabolism.</text>
</comment>
<dbReference type="OrthoDB" id="9777638at2"/>
<organism evidence="7 8">
    <name type="scientific">Dyella jiangningensis</name>
    <dbReference type="NCBI Taxonomy" id="1379159"/>
    <lineage>
        <taxon>Bacteria</taxon>
        <taxon>Pseudomonadati</taxon>
        <taxon>Pseudomonadota</taxon>
        <taxon>Gammaproteobacteria</taxon>
        <taxon>Lysobacterales</taxon>
        <taxon>Rhodanobacteraceae</taxon>
        <taxon>Dyella</taxon>
    </lineage>
</organism>
<dbReference type="CDD" id="cd02440">
    <property type="entry name" value="AdoMet_MTases"/>
    <property type="match status" value="1"/>
</dbReference>
<protein>
    <submittedName>
        <fullName evidence="7">SAM-dependent methyltransferase</fullName>
    </submittedName>
</protein>
<comment type="pathway">
    <text evidence="4">Phospholipid metabolism.</text>
</comment>
<evidence type="ECO:0000259" key="6">
    <source>
        <dbReference type="Pfam" id="PF13649"/>
    </source>
</evidence>
<dbReference type="SUPFAM" id="SSF53335">
    <property type="entry name" value="S-adenosyl-L-methionine-dependent methyltransferases"/>
    <property type="match status" value="1"/>
</dbReference>